<feature type="compositionally biased region" description="Low complexity" evidence="1">
    <location>
        <begin position="1546"/>
        <end position="1555"/>
    </location>
</feature>
<evidence type="ECO:0000313" key="3">
    <source>
        <dbReference type="Proteomes" id="UP000521872"/>
    </source>
</evidence>
<feature type="compositionally biased region" description="Low complexity" evidence="1">
    <location>
        <begin position="1259"/>
        <end position="1278"/>
    </location>
</feature>
<feature type="compositionally biased region" description="Basic and acidic residues" evidence="1">
    <location>
        <begin position="129"/>
        <end position="138"/>
    </location>
</feature>
<feature type="compositionally biased region" description="Low complexity" evidence="1">
    <location>
        <begin position="1140"/>
        <end position="1151"/>
    </location>
</feature>
<feature type="compositionally biased region" description="Low complexity" evidence="1">
    <location>
        <begin position="1014"/>
        <end position="1032"/>
    </location>
</feature>
<feature type="region of interest" description="Disordered" evidence="1">
    <location>
        <begin position="112"/>
        <end position="166"/>
    </location>
</feature>
<feature type="compositionally biased region" description="Low complexity" evidence="1">
    <location>
        <begin position="1097"/>
        <end position="1107"/>
    </location>
</feature>
<dbReference type="EMBL" id="JAACJL010000044">
    <property type="protein sequence ID" value="KAF4614600.1"/>
    <property type="molecule type" value="Genomic_DNA"/>
</dbReference>
<feature type="compositionally biased region" description="Polar residues" evidence="1">
    <location>
        <begin position="601"/>
        <end position="633"/>
    </location>
</feature>
<feature type="compositionally biased region" description="Polar residues" evidence="1">
    <location>
        <begin position="996"/>
        <end position="1011"/>
    </location>
</feature>
<feature type="compositionally biased region" description="Polar residues" evidence="1">
    <location>
        <begin position="387"/>
        <end position="397"/>
    </location>
</feature>
<feature type="compositionally biased region" description="Polar residues" evidence="1">
    <location>
        <begin position="1210"/>
        <end position="1221"/>
    </location>
</feature>
<feature type="compositionally biased region" description="Basic and acidic residues" evidence="1">
    <location>
        <begin position="951"/>
        <end position="961"/>
    </location>
</feature>
<sequence length="1639" mass="174929">MHPGILTLPLAFSKKSDAKRAQLPTTTTTSANGREIDIPSSLPELPVANDFRTSLILPDLSRRFSLLRSSSGDPVSIELLRSRLAGQRARGAENQISEEEEDMLLETLGRLRSSTRNSPSPAPHASQEQVRDGADDGLRNSIRSTTASTSSVTSSPSGRSTKRYSNNLFGSARLRDYAYLKSVSSSKGSTASTRTHSLTPTEGSIATKQDSNASLRPVTPVSPESSELSSSAQSSPNDRGTIRSPPLVSPDPFINESAAQVLTAAEQQLQNTLGPASFKRASMALQQAIKEIEDEVEDEILLPRSTPIARGNAESHSPEVRDSYASNHSSLYEPGMAISIDQTIHDEFSERRQSPVPARVIPGNGYVPGMPRPMTPRDFEFDEVRSHSTTPRAQSPYDSPGSTSMGSISSSTNKIMRRESLSSTNRPVTPVSAAPLFLQRSTNGRHTPTADDSARSGGGDSADFDSPLGSSVLGRRRPASPLSGPSFQPMAVTNRPPSRPTTPSNITWTTSATSGNGRDGHSRNNSWTSSAEAGVSSNDSRPGSRTLRSPPLPDSPTLDFGQSAPFSFAQAGNPSTPNGHQMSFSQQPHAYIPEVDFGSPMSASFVSNGQQRSDTPTQTGQRSPTSPTFSSFDISPRNGGGSARSSRQNPPSSPFNVSSFSPLGFAPRANSSRSSLDSAGSSFHSWDESDKVLSVFSDSKDQTLAWHDFGDVERTRSTTPSGGSPDDGEWDPEEIIQRYAGLKKADIAAVQEKLVAAAYVRLASNERAPSALRRRRPSTSQSVRIASPPPQTQPPASPSPYATEDQLSKASALLNSVVESINEHPPAPGPQAIIATSSQDTEVSINTRRNRDLAHVLFGTEDETGEEPQEEETKPEPEPEYKPVFSKPAATPTTATIANTQPTTTTISTPPATSPPESSSNAEPTSSQSFSSPYLLLRNPSRSKIPQTPKEQAELAREVQEKTAAAMIALNKDPSRTNLGDGLKHIPSIRRRVDPSQISTPKLVSTTTSVETIPLRSPSLSSNNNSGPSKLGSRFKRLRGSLRAKTVTSSGEETEVPPEAAKSPPASQTVHYDPEKLNPPGAPKLSSATETGRFKVPLASPPASAGPGLKGFMARFRNKQRMSEMPAPGERSNLSVPRATSPLSPTSPLTPRQAEPITPRAATSPADRSHNLTPRPAGQPRPMYSRFPPADASVLASAPPTPASAPVTARPQTPAEQLDASQSAAALEQLFTAGKNLGLDEGALNELLARSGSISSRTLLSRNTSTTTAPTTRSATLNAQQLTQVGSTGSDQTATPATYNEERLKASTPDIRPATPDDTITRKPSTRKAEHLRKPKEGQTENAANTIVRRTVFYANDVSAADFSALLQRKNSARRKRASGTSFSNRSVQDRAPTPPPPKSPSGKRFSADGLPPMPQMPHLQGQADKMLLGVPPSSSSGAIEKSNSTYDSLYDMYSGESRAASVVPYDPNSPPESQNPKGESSPGLEQGPALELIELANGETIWNIVNGLRDGDDESIYSGRASFTSEYSTREDGQSVFTKEHGRSASKGSASSFVSKKKPQQGKVRPETKVFYSSSAQIGRLIESLSQGADAGSFNFLPNLPSRGPGHSASSSMSTNDINWTVEERLDRMLGAMNMHNT</sequence>
<gene>
    <name evidence="2" type="ORF">D9613_003162</name>
</gene>
<feature type="compositionally biased region" description="Low complexity" evidence="1">
    <location>
        <begin position="139"/>
        <end position="159"/>
    </location>
</feature>
<feature type="compositionally biased region" description="Basic and acidic residues" evidence="1">
    <location>
        <begin position="375"/>
        <end position="386"/>
    </location>
</feature>
<accession>A0A8H4QNT6</accession>
<feature type="compositionally biased region" description="Polar residues" evidence="1">
    <location>
        <begin position="23"/>
        <end position="32"/>
    </location>
</feature>
<feature type="compositionally biased region" description="Polar residues" evidence="1">
    <location>
        <begin position="570"/>
        <end position="588"/>
    </location>
</feature>
<feature type="region of interest" description="Disordered" evidence="1">
    <location>
        <begin position="857"/>
        <end position="1221"/>
    </location>
</feature>
<feature type="compositionally biased region" description="Basic residues" evidence="1">
    <location>
        <begin position="1033"/>
        <end position="1042"/>
    </location>
</feature>
<feature type="compositionally biased region" description="Acidic residues" evidence="1">
    <location>
        <begin position="860"/>
        <end position="870"/>
    </location>
</feature>
<feature type="region of interest" description="Disordered" evidence="1">
    <location>
        <begin position="1371"/>
        <end position="1420"/>
    </location>
</feature>
<organism evidence="2 3">
    <name type="scientific">Agrocybe pediades</name>
    <dbReference type="NCBI Taxonomy" id="84607"/>
    <lineage>
        <taxon>Eukaryota</taxon>
        <taxon>Fungi</taxon>
        <taxon>Dikarya</taxon>
        <taxon>Basidiomycota</taxon>
        <taxon>Agaricomycotina</taxon>
        <taxon>Agaricomycetes</taxon>
        <taxon>Agaricomycetidae</taxon>
        <taxon>Agaricales</taxon>
        <taxon>Agaricineae</taxon>
        <taxon>Strophariaceae</taxon>
        <taxon>Agrocybe</taxon>
    </lineage>
</organism>
<feature type="compositionally biased region" description="Low complexity" evidence="1">
    <location>
        <begin position="493"/>
        <end position="507"/>
    </location>
</feature>
<keyword evidence="3" id="KW-1185">Reference proteome</keyword>
<feature type="compositionally biased region" description="Low complexity" evidence="1">
    <location>
        <begin position="888"/>
        <end position="929"/>
    </location>
</feature>
<feature type="region of interest" description="Disordered" evidence="1">
    <location>
        <begin position="1526"/>
        <end position="1567"/>
    </location>
</feature>
<feature type="compositionally biased region" description="Low complexity" evidence="1">
    <location>
        <begin position="399"/>
        <end position="412"/>
    </location>
</feature>
<reference evidence="2 3" key="1">
    <citation type="submission" date="2019-12" db="EMBL/GenBank/DDBJ databases">
        <authorList>
            <person name="Floudas D."/>
            <person name="Bentzer J."/>
            <person name="Ahren D."/>
            <person name="Johansson T."/>
            <person name="Persson P."/>
            <person name="Tunlid A."/>
        </authorList>
    </citation>
    <scope>NUCLEOTIDE SEQUENCE [LARGE SCALE GENOMIC DNA]</scope>
    <source>
        <strain evidence="2 3">CBS 102.39</strain>
    </source>
</reference>
<evidence type="ECO:0000256" key="1">
    <source>
        <dbReference type="SAM" id="MobiDB-lite"/>
    </source>
</evidence>
<feature type="compositionally biased region" description="Basic residues" evidence="1">
    <location>
        <begin position="1324"/>
        <end position="1334"/>
    </location>
</feature>
<feature type="compositionally biased region" description="Polar residues" evidence="1">
    <location>
        <begin position="1279"/>
        <end position="1298"/>
    </location>
</feature>
<feature type="region of interest" description="Disordered" evidence="1">
    <location>
        <begin position="349"/>
        <end position="659"/>
    </location>
</feature>
<evidence type="ECO:0000313" key="2">
    <source>
        <dbReference type="EMBL" id="KAF4614600.1"/>
    </source>
</evidence>
<feature type="region of interest" description="Disordered" evidence="1">
    <location>
        <begin position="1461"/>
        <end position="1486"/>
    </location>
</feature>
<dbReference type="Proteomes" id="UP000521872">
    <property type="component" value="Unassembled WGS sequence"/>
</dbReference>
<feature type="compositionally biased region" description="Low complexity" evidence="1">
    <location>
        <begin position="222"/>
        <end position="236"/>
    </location>
</feature>
<feature type="compositionally biased region" description="Polar residues" evidence="1">
    <location>
        <begin position="523"/>
        <end position="547"/>
    </location>
</feature>
<feature type="compositionally biased region" description="Pro residues" evidence="1">
    <location>
        <begin position="787"/>
        <end position="798"/>
    </location>
</feature>
<feature type="region of interest" description="Disordered" evidence="1">
    <location>
        <begin position="1259"/>
        <end position="1344"/>
    </location>
</feature>
<comment type="caution">
    <text evidence="2">The sequence shown here is derived from an EMBL/GenBank/DDBJ whole genome shotgun (WGS) entry which is preliminary data.</text>
</comment>
<feature type="compositionally biased region" description="Basic and acidic residues" evidence="1">
    <location>
        <begin position="871"/>
        <end position="881"/>
    </location>
</feature>
<feature type="compositionally biased region" description="Low complexity" evidence="1">
    <location>
        <begin position="184"/>
        <end position="195"/>
    </location>
</feature>
<feature type="compositionally biased region" description="Polar residues" evidence="1">
    <location>
        <begin position="196"/>
        <end position="214"/>
    </location>
</feature>
<feature type="region of interest" description="Disordered" evidence="1">
    <location>
        <begin position="184"/>
        <end position="253"/>
    </location>
</feature>
<feature type="region of interest" description="Disordered" evidence="1">
    <location>
        <begin position="711"/>
        <end position="731"/>
    </location>
</feature>
<feature type="compositionally biased region" description="Polar residues" evidence="1">
    <location>
        <begin position="940"/>
        <end position="950"/>
    </location>
</feature>
<feature type="region of interest" description="Disordered" evidence="1">
    <location>
        <begin position="768"/>
        <end position="810"/>
    </location>
</feature>
<protein>
    <submittedName>
        <fullName evidence="2">Uncharacterized protein</fullName>
    </submittedName>
</protein>
<proteinExistence type="predicted"/>
<feature type="compositionally biased region" description="Low complexity" evidence="1">
    <location>
        <begin position="1192"/>
        <end position="1209"/>
    </location>
</feature>
<feature type="region of interest" description="Disordered" evidence="1">
    <location>
        <begin position="17"/>
        <end position="42"/>
    </location>
</feature>
<feature type="compositionally biased region" description="Basic and acidic residues" evidence="1">
    <location>
        <begin position="1529"/>
        <end position="1544"/>
    </location>
</feature>
<name>A0A8H4QNT6_9AGAR</name>